<feature type="region of interest" description="Disordered" evidence="1">
    <location>
        <begin position="348"/>
        <end position="369"/>
    </location>
</feature>
<reference evidence="2 3" key="1">
    <citation type="submission" date="2023-02" db="EMBL/GenBank/DDBJ databases">
        <title>LHISI_Scaffold_Assembly.</title>
        <authorList>
            <person name="Stuart O.P."/>
            <person name="Cleave R."/>
            <person name="Magrath M.J.L."/>
            <person name="Mikheyev A.S."/>
        </authorList>
    </citation>
    <scope>NUCLEOTIDE SEQUENCE [LARGE SCALE GENOMIC DNA]</scope>
    <source>
        <strain evidence="2">Daus_M_001</strain>
        <tissue evidence="2">Leg muscle</tissue>
    </source>
</reference>
<dbReference type="Proteomes" id="UP001159363">
    <property type="component" value="Chromosome 3"/>
</dbReference>
<keyword evidence="3" id="KW-1185">Reference proteome</keyword>
<name>A0ABQ9I2B4_9NEOP</name>
<protein>
    <submittedName>
        <fullName evidence="2">Uncharacterized protein</fullName>
    </submittedName>
</protein>
<sequence>MRGGISRMCIADVSISTGVHLGEEVETKEPVDSTTVRREVETNIETGTEDKLILRPLHHVASTNRMGLDANLLINLPTNLTNSESVRIGEVIQRRMAVIIATRMLSCICHDHLTGVAESIVKTQRKFTSLDKHPLKTRVIFAGQRSYIFDSRKQPIPPPPQTSKGSDVNEAELKEEVLNFIKKKFILAAEHRRKHAKLSRKSTLVVGQLVLARALPISNSPLEFESSVLPLLHLAGNRLGGKQVFQPLHHDLRDFLSNTGPYRKRQSLVPLEYYAMAVCCKFESQDLKDQFYDVIVFEEYRRECHCDSFIKCLCEGMPVRQPIKGVVWGELFDTPVFNQVIARNGSVRPAPGEGLSGSPRDGSSSPLALSSLGTGARRRSVAAAPCAVGHPDYRLFTIKKKDGRHFGDPFYRVWPRPTIPLISSLIEWHPAARVKLAPGNTSFAMSECSNSHYGRPRSFKAHRYLRSFSISAG</sequence>
<dbReference type="EMBL" id="JARBHB010000003">
    <property type="protein sequence ID" value="KAJ8890727.1"/>
    <property type="molecule type" value="Genomic_DNA"/>
</dbReference>
<proteinExistence type="predicted"/>
<evidence type="ECO:0000256" key="1">
    <source>
        <dbReference type="SAM" id="MobiDB-lite"/>
    </source>
</evidence>
<gene>
    <name evidence="2" type="ORF">PR048_010236</name>
</gene>
<comment type="caution">
    <text evidence="2">The sequence shown here is derived from an EMBL/GenBank/DDBJ whole genome shotgun (WGS) entry which is preliminary data.</text>
</comment>
<evidence type="ECO:0000313" key="3">
    <source>
        <dbReference type="Proteomes" id="UP001159363"/>
    </source>
</evidence>
<evidence type="ECO:0000313" key="2">
    <source>
        <dbReference type="EMBL" id="KAJ8890727.1"/>
    </source>
</evidence>
<organism evidence="2 3">
    <name type="scientific">Dryococelus australis</name>
    <dbReference type="NCBI Taxonomy" id="614101"/>
    <lineage>
        <taxon>Eukaryota</taxon>
        <taxon>Metazoa</taxon>
        <taxon>Ecdysozoa</taxon>
        <taxon>Arthropoda</taxon>
        <taxon>Hexapoda</taxon>
        <taxon>Insecta</taxon>
        <taxon>Pterygota</taxon>
        <taxon>Neoptera</taxon>
        <taxon>Polyneoptera</taxon>
        <taxon>Phasmatodea</taxon>
        <taxon>Verophasmatodea</taxon>
        <taxon>Anareolatae</taxon>
        <taxon>Phasmatidae</taxon>
        <taxon>Eurycanthinae</taxon>
        <taxon>Dryococelus</taxon>
    </lineage>
</organism>
<accession>A0ABQ9I2B4</accession>